<keyword evidence="4" id="KW-1185">Reference proteome</keyword>
<dbReference type="Proteomes" id="UP001498398">
    <property type="component" value="Unassembled WGS sequence"/>
</dbReference>
<comment type="caution">
    <text evidence="3">The sequence shown here is derived from an EMBL/GenBank/DDBJ whole genome shotgun (WGS) entry which is preliminary data.</text>
</comment>
<evidence type="ECO:0000313" key="4">
    <source>
        <dbReference type="Proteomes" id="UP001498398"/>
    </source>
</evidence>
<protein>
    <recommendedName>
        <fullName evidence="2">NACHT domain-containing protein</fullName>
    </recommendedName>
</protein>
<feature type="compositionally biased region" description="Basic residues" evidence="1">
    <location>
        <begin position="52"/>
        <end position="61"/>
    </location>
</feature>
<evidence type="ECO:0000259" key="2">
    <source>
        <dbReference type="Pfam" id="PF05729"/>
    </source>
</evidence>
<sequence length="336" mass="36780">MFEHTAHEIGGDTDDVGSERPNNLPKGFGSFAGHRSTKYLSRGKHVFDARHTKSRTTRRSKQNSGMTTGNTDNTEAISIQGPFRQDTNNVAIEAMPQSTEDARPVITPAAENPGGGVFQNAQNFSIQGANFTSYARDVIHHHHTGFVATKKEITADAIHLATPPVPKIFAGRDDLVNEGVQILCGNDPAYLAILGPGGIGKTSLALHISNAPQVLEKFRQYFLPCDILEDAASIIQGLIQVFRLHIQQGQSMHDTLYQFLGTITHSVLLILDNFETPWNYKNARTDVKHLIEKLSSFHSLSMIVTMRGTEGPGDIPWQKLGAEFGIPTLSLDAAME</sequence>
<dbReference type="Pfam" id="PF05729">
    <property type="entry name" value="NACHT"/>
    <property type="match status" value="1"/>
</dbReference>
<dbReference type="Gene3D" id="3.40.50.300">
    <property type="entry name" value="P-loop containing nucleotide triphosphate hydrolases"/>
    <property type="match status" value="1"/>
</dbReference>
<evidence type="ECO:0000256" key="1">
    <source>
        <dbReference type="SAM" id="MobiDB-lite"/>
    </source>
</evidence>
<feature type="compositionally biased region" description="Polar residues" evidence="1">
    <location>
        <begin position="62"/>
        <end position="75"/>
    </location>
</feature>
<reference evidence="3 4" key="1">
    <citation type="submission" date="2024-01" db="EMBL/GenBank/DDBJ databases">
        <title>A draft genome for the cacao thread blight pathogen Marasmiellus scandens.</title>
        <authorList>
            <person name="Baruah I.K."/>
            <person name="Leung J."/>
            <person name="Bukari Y."/>
            <person name="Amoako-Attah I."/>
            <person name="Meinhardt L.W."/>
            <person name="Bailey B.A."/>
            <person name="Cohen S.P."/>
        </authorList>
    </citation>
    <scope>NUCLEOTIDE SEQUENCE [LARGE SCALE GENOMIC DNA]</scope>
    <source>
        <strain evidence="3 4">GH-19</strain>
    </source>
</reference>
<organism evidence="3 4">
    <name type="scientific">Marasmiellus scandens</name>
    <dbReference type="NCBI Taxonomy" id="2682957"/>
    <lineage>
        <taxon>Eukaryota</taxon>
        <taxon>Fungi</taxon>
        <taxon>Dikarya</taxon>
        <taxon>Basidiomycota</taxon>
        <taxon>Agaricomycotina</taxon>
        <taxon>Agaricomycetes</taxon>
        <taxon>Agaricomycetidae</taxon>
        <taxon>Agaricales</taxon>
        <taxon>Marasmiineae</taxon>
        <taxon>Omphalotaceae</taxon>
        <taxon>Marasmiellus</taxon>
    </lineage>
</organism>
<accession>A0ABR1JBB1</accession>
<feature type="compositionally biased region" description="Basic residues" evidence="1">
    <location>
        <begin position="35"/>
        <end position="44"/>
    </location>
</feature>
<feature type="domain" description="NACHT" evidence="2">
    <location>
        <begin position="191"/>
        <end position="308"/>
    </location>
</feature>
<feature type="compositionally biased region" description="Basic and acidic residues" evidence="1">
    <location>
        <begin position="1"/>
        <end position="10"/>
    </location>
</feature>
<dbReference type="SUPFAM" id="SSF52540">
    <property type="entry name" value="P-loop containing nucleoside triphosphate hydrolases"/>
    <property type="match status" value="1"/>
</dbReference>
<dbReference type="InterPro" id="IPR007111">
    <property type="entry name" value="NACHT_NTPase"/>
</dbReference>
<dbReference type="InterPro" id="IPR027417">
    <property type="entry name" value="P-loop_NTPase"/>
</dbReference>
<proteinExistence type="predicted"/>
<name>A0ABR1JBB1_9AGAR</name>
<evidence type="ECO:0000313" key="3">
    <source>
        <dbReference type="EMBL" id="KAK7455831.1"/>
    </source>
</evidence>
<feature type="region of interest" description="Disordered" evidence="1">
    <location>
        <begin position="1"/>
        <end position="75"/>
    </location>
</feature>
<dbReference type="EMBL" id="JBANRG010000022">
    <property type="protein sequence ID" value="KAK7455831.1"/>
    <property type="molecule type" value="Genomic_DNA"/>
</dbReference>
<gene>
    <name evidence="3" type="ORF">VKT23_010865</name>
</gene>